<comment type="caution">
    <text evidence="4">The sequence shown here is derived from an EMBL/GenBank/DDBJ whole genome shotgun (WGS) entry which is preliminary data.</text>
</comment>
<evidence type="ECO:0000256" key="1">
    <source>
        <dbReference type="ARBA" id="ARBA00004953"/>
    </source>
</evidence>
<dbReference type="Pfam" id="PF02571">
    <property type="entry name" value="CbiJ"/>
    <property type="match status" value="1"/>
</dbReference>
<reference evidence="4" key="1">
    <citation type="submission" date="2022-02" db="EMBL/GenBank/DDBJ databases">
        <authorList>
            <person name="Leng L."/>
        </authorList>
    </citation>
    <scope>NUCLEOTIDE SEQUENCE</scope>
    <source>
        <strain evidence="4">JI</strain>
    </source>
</reference>
<dbReference type="GO" id="GO:0009236">
    <property type="term" value="P:cobalamin biosynthetic process"/>
    <property type="evidence" value="ECO:0007669"/>
    <property type="project" value="UniProtKB-KW"/>
</dbReference>
<keyword evidence="3 4" id="KW-0560">Oxidoreductase</keyword>
<evidence type="ECO:0000256" key="3">
    <source>
        <dbReference type="ARBA" id="ARBA00023002"/>
    </source>
</evidence>
<dbReference type="NCBIfam" id="TIGR00715">
    <property type="entry name" value="precor6x_red"/>
    <property type="match status" value="1"/>
</dbReference>
<dbReference type="GO" id="GO:0016994">
    <property type="term" value="F:precorrin-6A reductase activity"/>
    <property type="evidence" value="ECO:0007669"/>
    <property type="project" value="UniProtKB-EC"/>
</dbReference>
<dbReference type="PANTHER" id="PTHR36925:SF1">
    <property type="entry name" value="COBALT-PRECORRIN-6A REDUCTASE"/>
    <property type="match status" value="1"/>
</dbReference>
<dbReference type="PROSITE" id="PS51014">
    <property type="entry name" value="COBK_CBIJ"/>
    <property type="match status" value="1"/>
</dbReference>
<dbReference type="RefSeq" id="WP_277444255.1">
    <property type="nucleotide sequence ID" value="NZ_JAKOAV010000019.1"/>
</dbReference>
<name>A0A9X4H6X3_9FIRM</name>
<sequence length="252" mass="26972">MILVLAGTTEGREMVADLCARGYQVTTATLTAYGAELAGAAGVVANLSGPLSEDGLSNLLQGRRFTALVDCTHPFATNITKMAKQLCARHSLPYYRYARPSVELPINPLIKSVKGWTEAVNAVTAPGFNNIFLTIGTRHLPEFVRSPGLQGKRLIARVLPETDSIACCRSLGLPPRDIVAVQGPCGRELNAALYSYYKADVVVTKDSGTVGGALEKVFAALELDLPVIVVRRPQEEDGMSKAEILAAIQALY</sequence>
<accession>A0A9X4H6X3</accession>
<protein>
    <submittedName>
        <fullName evidence="4">Precorrin-6A reductase</fullName>
        <ecNumber evidence="4">1.3.1.54</ecNumber>
    </submittedName>
</protein>
<dbReference type="AlphaFoldDB" id="A0A9X4H6X3"/>
<evidence type="ECO:0000313" key="5">
    <source>
        <dbReference type="Proteomes" id="UP001154312"/>
    </source>
</evidence>
<proteinExistence type="predicted"/>
<keyword evidence="5" id="KW-1185">Reference proteome</keyword>
<evidence type="ECO:0000256" key="2">
    <source>
        <dbReference type="ARBA" id="ARBA00022573"/>
    </source>
</evidence>
<dbReference type="PANTHER" id="PTHR36925">
    <property type="entry name" value="COBALT-PRECORRIN-6A REDUCTASE"/>
    <property type="match status" value="1"/>
</dbReference>
<gene>
    <name evidence="4" type="primary">cobK</name>
    <name evidence="4" type="ORF">L7E55_10860</name>
</gene>
<comment type="pathway">
    <text evidence="1">Cofactor biosynthesis; adenosylcobalamin biosynthesis.</text>
</comment>
<evidence type="ECO:0000313" key="4">
    <source>
        <dbReference type="EMBL" id="MDF9408849.1"/>
    </source>
</evidence>
<organism evidence="4 5">
    <name type="scientific">Pelotomaculum isophthalicicum JI</name>
    <dbReference type="NCBI Taxonomy" id="947010"/>
    <lineage>
        <taxon>Bacteria</taxon>
        <taxon>Bacillati</taxon>
        <taxon>Bacillota</taxon>
        <taxon>Clostridia</taxon>
        <taxon>Eubacteriales</taxon>
        <taxon>Desulfotomaculaceae</taxon>
        <taxon>Pelotomaculum</taxon>
    </lineage>
</organism>
<dbReference type="EC" id="1.3.1.54" evidence="4"/>
<dbReference type="EMBL" id="JAKOAV010000019">
    <property type="protein sequence ID" value="MDF9408849.1"/>
    <property type="molecule type" value="Genomic_DNA"/>
</dbReference>
<dbReference type="InterPro" id="IPR003723">
    <property type="entry name" value="Precorrin-6x_reduct"/>
</dbReference>
<keyword evidence="2" id="KW-0169">Cobalamin biosynthesis</keyword>
<dbReference type="Proteomes" id="UP001154312">
    <property type="component" value="Unassembled WGS sequence"/>
</dbReference>